<dbReference type="AlphaFoldDB" id="A0A2H4S9S1"/>
<name>A0A2H4S9S1_CORMI</name>
<evidence type="ECO:0000313" key="2">
    <source>
        <dbReference type="EMBL" id="ATY59854.1"/>
    </source>
</evidence>
<feature type="region of interest" description="Disordered" evidence="1">
    <location>
        <begin position="631"/>
        <end position="706"/>
    </location>
</feature>
<dbReference type="VEuPathDB" id="FungiDB:CCM_02325"/>
<feature type="compositionally biased region" description="Acidic residues" evidence="1">
    <location>
        <begin position="643"/>
        <end position="652"/>
    </location>
</feature>
<feature type="compositionally biased region" description="Basic and acidic residues" evidence="1">
    <location>
        <begin position="119"/>
        <end position="135"/>
    </location>
</feature>
<dbReference type="EMBL" id="CP023323">
    <property type="protein sequence ID" value="ATY59854.1"/>
    <property type="molecule type" value="Genomic_DNA"/>
</dbReference>
<feature type="region of interest" description="Disordered" evidence="1">
    <location>
        <begin position="489"/>
        <end position="542"/>
    </location>
</feature>
<feature type="compositionally biased region" description="Polar residues" evidence="1">
    <location>
        <begin position="86"/>
        <end position="104"/>
    </location>
</feature>
<evidence type="ECO:0000313" key="3">
    <source>
        <dbReference type="Proteomes" id="UP000323067"/>
    </source>
</evidence>
<feature type="compositionally biased region" description="Polar residues" evidence="1">
    <location>
        <begin position="60"/>
        <end position="78"/>
    </location>
</feature>
<organism evidence="2 3">
    <name type="scientific">Cordyceps militaris</name>
    <name type="common">Caterpillar fungus</name>
    <name type="synonym">Clavaria militaris</name>
    <dbReference type="NCBI Taxonomy" id="73501"/>
    <lineage>
        <taxon>Eukaryota</taxon>
        <taxon>Fungi</taxon>
        <taxon>Dikarya</taxon>
        <taxon>Ascomycota</taxon>
        <taxon>Pezizomycotina</taxon>
        <taxon>Sordariomycetes</taxon>
        <taxon>Hypocreomycetidae</taxon>
        <taxon>Hypocreales</taxon>
        <taxon>Cordycipitaceae</taxon>
        <taxon>Cordyceps</taxon>
    </lineage>
</organism>
<feature type="compositionally biased region" description="Polar residues" evidence="1">
    <location>
        <begin position="146"/>
        <end position="176"/>
    </location>
</feature>
<reference evidence="2 3" key="1">
    <citation type="journal article" date="2017" name="BMC Genomics">
        <title>Chromosome level assembly and secondary metabolite potential of the parasitic fungus Cordyceps militaris.</title>
        <authorList>
            <person name="Kramer G.J."/>
            <person name="Nodwell J.R."/>
        </authorList>
    </citation>
    <scope>NUCLEOTIDE SEQUENCE [LARGE SCALE GENOMIC DNA]</scope>
    <source>
        <strain evidence="2 3">ATCC 34164</strain>
    </source>
</reference>
<proteinExistence type="predicted"/>
<feature type="region of interest" description="Disordered" evidence="1">
    <location>
        <begin position="1"/>
        <end position="182"/>
    </location>
</feature>
<dbReference type="OrthoDB" id="5428925at2759"/>
<evidence type="ECO:0000256" key="1">
    <source>
        <dbReference type="SAM" id="MobiDB-lite"/>
    </source>
</evidence>
<dbReference type="VEuPathDB" id="FungiDB:A9K55_006592"/>
<accession>A0A2H4S9S1</accession>
<feature type="region of interest" description="Disordered" evidence="1">
    <location>
        <begin position="302"/>
        <end position="324"/>
    </location>
</feature>
<feature type="compositionally biased region" description="Polar residues" evidence="1">
    <location>
        <begin position="507"/>
        <end position="533"/>
    </location>
</feature>
<gene>
    <name evidence="2" type="ORF">A9K55_006592</name>
</gene>
<sequence>MPWKSSSSSMAAKPKPILRSKSTAKSIRGQISAPIPVADSYAEFSEPMQLHPSRDGAQQLDGNSNPRQEQDFDQSQISKAAEDSAVLSQVQSGPQRVTIDNSAAPNPVHEASKRLSKSQTKDAPARKRSPIRDVISRLFGRRRKTASQLTTASEPAQRSSAPPQHMVTTTSPQPTRVSAPILTGSKGKIEKANQARGSGASRSASLPVTEFDRALRSHSVGLDDVIAIRSARNSVAMDQIQPKKRIGESATPYALGARYIGDGKLAGLCPRPASVNDRDLRSSAIMTDDPDEIGRAITSDASGLRRRSRSMSAMSLMEANQEVRRRRSQELRELRESCFYDEDPLSPLSSEFPEEDALATFDLDLPNPPRPATPEPTTPGPYLFGNLISEEEAANRQQVGEITLSSRVNGIENRLHVLEDSVSLLRYKSNPYANVGWKPSDATIPSGLGIQPSFSYPNTRDPHYSLSMGMAPTSTRPSTGHSEAVFTESITSHSGGGGGDGNRTDSRAVSQQPSFFDSARPTSGQTVRGSNGQLLPPRHTPSLSEEQFTAILGLLETERSARLVLEAQVQQLTRQVHALLGKHARQHAAPAAVSVFEYDADESESPRSSSARYNVWHPLKGYPVDDSGIDPGVSYHAAKGSGFDDDEDDDTESASQLYATPREETHAADFGAYPGGTDQQQEEDGSATRTLSLSRMTMAPMPTAVM</sequence>
<protein>
    <submittedName>
        <fullName evidence="2">Uncharacterized protein</fullName>
    </submittedName>
</protein>
<dbReference type="Proteomes" id="UP000323067">
    <property type="component" value="Chromosome vi"/>
</dbReference>